<dbReference type="AlphaFoldDB" id="A0A9Q3IGB8"/>
<evidence type="ECO:0000313" key="3">
    <source>
        <dbReference type="Proteomes" id="UP000765509"/>
    </source>
</evidence>
<proteinExistence type="predicted"/>
<gene>
    <name evidence="2" type="ORF">O181_081826</name>
</gene>
<name>A0A9Q3IGB8_9BASI</name>
<feature type="region of interest" description="Disordered" evidence="1">
    <location>
        <begin position="251"/>
        <end position="272"/>
    </location>
</feature>
<evidence type="ECO:0000256" key="1">
    <source>
        <dbReference type="SAM" id="MobiDB-lite"/>
    </source>
</evidence>
<evidence type="ECO:0000313" key="2">
    <source>
        <dbReference type="EMBL" id="MBW0542111.1"/>
    </source>
</evidence>
<dbReference type="Proteomes" id="UP000765509">
    <property type="component" value="Unassembled WGS sequence"/>
</dbReference>
<dbReference type="EMBL" id="AVOT02046817">
    <property type="protein sequence ID" value="MBW0542111.1"/>
    <property type="molecule type" value="Genomic_DNA"/>
</dbReference>
<sequence>MRQINPKFPSSSISLVRCMLHMSGLYHALTGAALPWLLFNSVALKDCLPTFEPEGQCSHPPVLASCNSAGACLLEAGASKQFPMTVTLCEARTRRLVAMAPVMLNNYWSWAWALGQLEKLRGATCFEAGRLSFHYWARPVSFCACTTIQMALVAYRRRRTHCALGLSRPIMHAALGNFSNLVTEILLTPKLTDKDPNNSPFVEPLWFRDFFGFLIKKLETKDPEDQEKLIDDIARSVSQTSEKGAFSWERTPLMKNFQPTPETDGSEPQAPSEKEAYIQKYVKSLLQQTLKLWTDEKKTNSSEQEISQIYDSLLNLVKVDSSSAAETALIPSSRTISRAQIRLYKRTKKLINAKLIGKSYLVDLLIIFGPGGIMIPDSENGFKQLAQEWKVPEDFIKEISIQYFPVKEAISSILENEDWLIIAERFGKELNSQLYHRAEEAQTKLGGIHQELVQKFGDLEDLPTMVGRLRKNPLTQSFYRPIQGGRIRECQLLPFLEPFGYAKTVDYVLFEDMQRFLHGIMRTKHSVDQLIDFSKRLCEPLKLRYTHAMRIRRFRQQFEYNLSQQGIARFKLKIAAGFPEESAKEGLPNQPFGYVPEE</sequence>
<keyword evidence="3" id="KW-1185">Reference proteome</keyword>
<reference evidence="2" key="1">
    <citation type="submission" date="2021-03" db="EMBL/GenBank/DDBJ databases">
        <title>Draft genome sequence of rust myrtle Austropuccinia psidii MF-1, a brazilian biotype.</title>
        <authorList>
            <person name="Quecine M.C."/>
            <person name="Pachon D.M.R."/>
            <person name="Bonatelli M.L."/>
            <person name="Correr F.H."/>
            <person name="Franceschini L.M."/>
            <person name="Leite T.F."/>
            <person name="Margarido G.R.A."/>
            <person name="Almeida C.A."/>
            <person name="Ferrarezi J.A."/>
            <person name="Labate C.A."/>
        </authorList>
    </citation>
    <scope>NUCLEOTIDE SEQUENCE</scope>
    <source>
        <strain evidence="2">MF-1</strain>
    </source>
</reference>
<accession>A0A9Q3IGB8</accession>
<comment type="caution">
    <text evidence="2">The sequence shown here is derived from an EMBL/GenBank/DDBJ whole genome shotgun (WGS) entry which is preliminary data.</text>
</comment>
<protein>
    <submittedName>
        <fullName evidence="2">Uncharacterized protein</fullName>
    </submittedName>
</protein>
<organism evidence="2 3">
    <name type="scientific">Austropuccinia psidii MF-1</name>
    <dbReference type="NCBI Taxonomy" id="1389203"/>
    <lineage>
        <taxon>Eukaryota</taxon>
        <taxon>Fungi</taxon>
        <taxon>Dikarya</taxon>
        <taxon>Basidiomycota</taxon>
        <taxon>Pucciniomycotina</taxon>
        <taxon>Pucciniomycetes</taxon>
        <taxon>Pucciniales</taxon>
        <taxon>Sphaerophragmiaceae</taxon>
        <taxon>Austropuccinia</taxon>
    </lineage>
</organism>